<gene>
    <name evidence="2" type="ORF">JCM19294_2866</name>
</gene>
<dbReference type="SUPFAM" id="SSF117916">
    <property type="entry name" value="Fe-S cluster assembly (FSCA) domain-like"/>
    <property type="match status" value="1"/>
</dbReference>
<evidence type="ECO:0000313" key="2">
    <source>
        <dbReference type="EMBL" id="GAK96084.1"/>
    </source>
</evidence>
<dbReference type="Pfam" id="PF01106">
    <property type="entry name" value="NifU"/>
    <property type="match status" value="1"/>
</dbReference>
<organism evidence="2 3">
    <name type="scientific">Nonlabens tegetincola</name>
    <dbReference type="NCBI Taxonomy" id="323273"/>
    <lineage>
        <taxon>Bacteria</taxon>
        <taxon>Pseudomonadati</taxon>
        <taxon>Bacteroidota</taxon>
        <taxon>Flavobacteriia</taxon>
        <taxon>Flavobacteriales</taxon>
        <taxon>Flavobacteriaceae</taxon>
        <taxon>Nonlabens</taxon>
    </lineage>
</organism>
<evidence type="ECO:0000256" key="1">
    <source>
        <dbReference type="ARBA" id="ARBA00006420"/>
    </source>
</evidence>
<proteinExistence type="inferred from homology"/>
<dbReference type="SMART" id="SM00932">
    <property type="entry name" value="Nfu_N"/>
    <property type="match status" value="2"/>
</dbReference>
<dbReference type="AlphaFoldDB" id="A0A090PZ11"/>
<dbReference type="InterPro" id="IPR036498">
    <property type="entry name" value="Nfu/NifU_N_sf"/>
</dbReference>
<dbReference type="eggNOG" id="COG0694">
    <property type="taxonomic scope" value="Bacteria"/>
</dbReference>
<dbReference type="STRING" id="319236.BST91_10510"/>
<dbReference type="GO" id="GO:0016226">
    <property type="term" value="P:iron-sulfur cluster assembly"/>
    <property type="evidence" value="ECO:0007669"/>
    <property type="project" value="InterPro"/>
</dbReference>
<sequence length="301" mass="33986">MHKIEIVPTANEAIVKFESSQFLVKNNSYEFKNIDEAKPSPLAQQLFYLPFVKTVYIAQNFIAIERYDIVQWNDVQQEVATQIETYLNSDKPLLTEESKTKKIPVTVYAESTPNPNAMKFVANKKLVVKPIEFKSIGDTQTGSLARKLFEFSFVKELYVSENYISILKHDIIDWNEVSNELRSMIKESMENGLEIGTSNHESKAIEKSKEPEENQKVFENLDDISQKIVEILDEYIKPAVAGDGGNIAFENYNENTKEVSVILQGACSGCPSSTITLKNGIETMLKEMIPGKIDRVVALNG</sequence>
<dbReference type="Gene3D" id="3.30.1370.70">
    <property type="entry name" value="Scaffold protein Nfu/NifU, N-terminal domain"/>
    <property type="match status" value="2"/>
</dbReference>
<evidence type="ECO:0000313" key="3">
    <source>
        <dbReference type="Proteomes" id="UP000029221"/>
    </source>
</evidence>
<comment type="similarity">
    <text evidence="1">Belongs to the NifU family.</text>
</comment>
<comment type="caution">
    <text evidence="2">The sequence shown here is derived from an EMBL/GenBank/DDBJ whole genome shotgun (WGS) entry which is preliminary data.</text>
</comment>
<dbReference type="InterPro" id="IPR014824">
    <property type="entry name" value="Nfu/NifU_N"/>
</dbReference>
<dbReference type="EMBL" id="BBML01000001">
    <property type="protein sequence ID" value="GAK96084.1"/>
    <property type="molecule type" value="Genomic_DNA"/>
</dbReference>
<dbReference type="PANTHER" id="PTHR11178:SF1">
    <property type="entry name" value="NFU1 IRON-SULFUR CLUSTER SCAFFOLD HOMOLOG, MITOCHONDRIAL"/>
    <property type="match status" value="1"/>
</dbReference>
<dbReference type="Proteomes" id="UP000029221">
    <property type="component" value="Unassembled WGS sequence"/>
</dbReference>
<protein>
    <submittedName>
        <fullName evidence="2">NifU-like domain</fullName>
    </submittedName>
</protein>
<reference evidence="2" key="1">
    <citation type="journal article" date="2014" name="Genome Announc.">
        <title>Draft Genome Sequences of Marine Flavobacterium Nonlabens Strains NR17, NR24, NR27, NR32, NR33, and Ara13.</title>
        <authorList>
            <person name="Nakanishi M."/>
            <person name="Meirelles P."/>
            <person name="Suzuki R."/>
            <person name="Takatani N."/>
            <person name="Mino S."/>
            <person name="Suda W."/>
            <person name="Oshima K."/>
            <person name="Hattori M."/>
            <person name="Ohkuma M."/>
            <person name="Hosokawa M."/>
            <person name="Miyashita K."/>
            <person name="Thompson F.L."/>
            <person name="Niwa A."/>
            <person name="Sawabe T."/>
            <person name="Sawabe T."/>
        </authorList>
    </citation>
    <scope>NUCLEOTIDE SEQUENCE [LARGE SCALE GENOMIC DNA]</scope>
    <source>
        <strain evidence="2">JCM 19294</strain>
    </source>
</reference>
<dbReference type="InterPro" id="IPR034904">
    <property type="entry name" value="FSCA_dom_sf"/>
</dbReference>
<dbReference type="InterPro" id="IPR001075">
    <property type="entry name" value="NIF_FeS_clus_asmbl_NifU_C"/>
</dbReference>
<dbReference type="Pfam" id="PF08712">
    <property type="entry name" value="Nfu_N"/>
    <property type="match status" value="2"/>
</dbReference>
<dbReference type="GO" id="GO:0051536">
    <property type="term" value="F:iron-sulfur cluster binding"/>
    <property type="evidence" value="ECO:0007669"/>
    <property type="project" value="InterPro"/>
</dbReference>
<dbReference type="SUPFAM" id="SSF110836">
    <property type="entry name" value="Hypothetical protein SAV1430"/>
    <property type="match status" value="2"/>
</dbReference>
<dbReference type="RefSeq" id="WP_042277051.1">
    <property type="nucleotide sequence ID" value="NZ_BBML01000001.1"/>
</dbReference>
<dbReference type="Gene3D" id="3.30.300.130">
    <property type="entry name" value="Fe-S cluster assembly (FSCA)"/>
    <property type="match status" value="1"/>
</dbReference>
<accession>A0A090PZ11</accession>
<name>A0A090PZ11_9FLAO</name>
<dbReference type="GO" id="GO:0005506">
    <property type="term" value="F:iron ion binding"/>
    <property type="evidence" value="ECO:0007669"/>
    <property type="project" value="InterPro"/>
</dbReference>
<keyword evidence="3" id="KW-1185">Reference proteome</keyword>
<dbReference type="PANTHER" id="PTHR11178">
    <property type="entry name" value="IRON-SULFUR CLUSTER SCAFFOLD PROTEIN NFU-RELATED"/>
    <property type="match status" value="1"/>
</dbReference>